<evidence type="ECO:0000256" key="2">
    <source>
        <dbReference type="SAM" id="Phobius"/>
    </source>
</evidence>
<dbReference type="GO" id="GO:0003677">
    <property type="term" value="F:DNA binding"/>
    <property type="evidence" value="ECO:0007669"/>
    <property type="project" value="UniProtKB-KW"/>
</dbReference>
<dbReference type="PANTHER" id="PTHR46558">
    <property type="entry name" value="TRACRIPTIONAL REGULATORY PROTEIN-RELATED-RELATED"/>
    <property type="match status" value="1"/>
</dbReference>
<evidence type="ECO:0000313" key="4">
    <source>
        <dbReference type="EMBL" id="MCB8610031.1"/>
    </source>
</evidence>
<dbReference type="PANTHER" id="PTHR46558:SF11">
    <property type="entry name" value="HTH-TYPE TRANSCRIPTIONAL REGULATOR XRE"/>
    <property type="match status" value="1"/>
</dbReference>
<reference evidence="4" key="1">
    <citation type="submission" date="2021-10" db="EMBL/GenBank/DDBJ databases">
        <title>Collection of gut derived symbiotic bacterial strains cultured from healthy donors.</title>
        <authorList>
            <person name="Lin H."/>
            <person name="Littmann E."/>
            <person name="Kohout C."/>
            <person name="Pamer E.G."/>
        </authorList>
    </citation>
    <scope>NUCLEOTIDE SEQUENCE</scope>
    <source>
        <strain evidence="4">DFI.4.48</strain>
    </source>
</reference>
<dbReference type="Pfam" id="PF01381">
    <property type="entry name" value="HTH_3"/>
    <property type="match status" value="1"/>
</dbReference>
<dbReference type="AlphaFoldDB" id="A0AAW4VPI9"/>
<feature type="transmembrane region" description="Helical" evidence="2">
    <location>
        <begin position="81"/>
        <end position="100"/>
    </location>
</feature>
<sequence>MDNVRFAQTIKNARLKKGYTQSQLADLLNVSNKTISKWETGRGYPDITLLAKITSILKLDYEELLQSNEYIIQKRKKKRKYISIICIVCLSFILCLIGMYNVQKQQDYKRNYQNIIQRLCSNYYVGNSFDFAYRKPSSLIVKKEDLLTQKKIIQLCDYLNINDFKKIKTIKTERSFDPTFSYINRDNQDKQYEFYISNKKGKAIVVIVILNHNIIKILDNEYHQVHYYQSQNINYKKLNIKHLPW</sequence>
<protein>
    <submittedName>
        <fullName evidence="4">Helix-turn-helix domain-containing protein</fullName>
    </submittedName>
</protein>
<keyword evidence="2" id="KW-0812">Transmembrane</keyword>
<proteinExistence type="predicted"/>
<evidence type="ECO:0000313" key="5">
    <source>
        <dbReference type="Proteomes" id="UP001198439"/>
    </source>
</evidence>
<dbReference type="Gene3D" id="1.10.260.40">
    <property type="entry name" value="lambda repressor-like DNA-binding domains"/>
    <property type="match status" value="1"/>
</dbReference>
<keyword evidence="2" id="KW-0472">Membrane</keyword>
<organism evidence="4 5">
    <name type="scientific">Faecalibacillus faecis</name>
    <dbReference type="NCBI Taxonomy" id="1982628"/>
    <lineage>
        <taxon>Bacteria</taxon>
        <taxon>Bacillati</taxon>
        <taxon>Bacillota</taxon>
        <taxon>Erysipelotrichia</taxon>
        <taxon>Erysipelotrichales</taxon>
        <taxon>Coprobacillaceae</taxon>
        <taxon>Faecalibacillus</taxon>
    </lineage>
</organism>
<evidence type="ECO:0000259" key="3">
    <source>
        <dbReference type="PROSITE" id="PS50943"/>
    </source>
</evidence>
<dbReference type="SMART" id="SM00530">
    <property type="entry name" value="HTH_XRE"/>
    <property type="match status" value="1"/>
</dbReference>
<feature type="domain" description="HTH cro/C1-type" evidence="3">
    <location>
        <begin position="10"/>
        <end position="64"/>
    </location>
</feature>
<dbReference type="CDD" id="cd00093">
    <property type="entry name" value="HTH_XRE"/>
    <property type="match status" value="1"/>
</dbReference>
<dbReference type="RefSeq" id="WP_227279449.1">
    <property type="nucleotide sequence ID" value="NZ_JAJDKR010000010.1"/>
</dbReference>
<dbReference type="Proteomes" id="UP001198439">
    <property type="component" value="Unassembled WGS sequence"/>
</dbReference>
<dbReference type="EMBL" id="JAJDKZ010000011">
    <property type="protein sequence ID" value="MCB8610031.1"/>
    <property type="molecule type" value="Genomic_DNA"/>
</dbReference>
<dbReference type="SUPFAM" id="SSF47413">
    <property type="entry name" value="lambda repressor-like DNA-binding domains"/>
    <property type="match status" value="1"/>
</dbReference>
<accession>A0AAW4VPI9</accession>
<keyword evidence="1" id="KW-0238">DNA-binding</keyword>
<dbReference type="InterPro" id="IPR001387">
    <property type="entry name" value="Cro/C1-type_HTH"/>
</dbReference>
<gene>
    <name evidence="4" type="ORF">LJD69_05445</name>
</gene>
<evidence type="ECO:0000256" key="1">
    <source>
        <dbReference type="ARBA" id="ARBA00023125"/>
    </source>
</evidence>
<comment type="caution">
    <text evidence="4">The sequence shown here is derived from an EMBL/GenBank/DDBJ whole genome shotgun (WGS) entry which is preliminary data.</text>
</comment>
<dbReference type="PROSITE" id="PS50943">
    <property type="entry name" value="HTH_CROC1"/>
    <property type="match status" value="1"/>
</dbReference>
<keyword evidence="2" id="KW-1133">Transmembrane helix</keyword>
<name>A0AAW4VPI9_9FIRM</name>
<dbReference type="InterPro" id="IPR010982">
    <property type="entry name" value="Lambda_DNA-bd_dom_sf"/>
</dbReference>